<comment type="caution">
    <text evidence="2">The sequence shown here is derived from an EMBL/GenBank/DDBJ whole genome shotgun (WGS) entry which is preliminary data.</text>
</comment>
<evidence type="ECO:0000259" key="1">
    <source>
        <dbReference type="Pfam" id="PF18813"/>
    </source>
</evidence>
<reference evidence="2 3" key="1">
    <citation type="submission" date="2018-08" db="EMBL/GenBank/DDBJ databases">
        <title>A genome reference for cultivated species of the human gut microbiota.</title>
        <authorList>
            <person name="Zou Y."/>
            <person name="Xue W."/>
            <person name="Luo G."/>
        </authorList>
    </citation>
    <scope>NUCLEOTIDE SEQUENCE [LARGE SCALE GENOMIC DNA]</scope>
    <source>
        <strain evidence="2 3">TM10-1AC</strain>
    </source>
</reference>
<dbReference type="EMBL" id="QSOE01000212">
    <property type="protein sequence ID" value="RGI75652.1"/>
    <property type="molecule type" value="Genomic_DNA"/>
</dbReference>
<accession>A0A374MW23</accession>
<dbReference type="AlphaFoldDB" id="A0A374MW23"/>
<organism evidence="2 3">
    <name type="scientific">Anaerobutyricum hallii</name>
    <dbReference type="NCBI Taxonomy" id="39488"/>
    <lineage>
        <taxon>Bacteria</taxon>
        <taxon>Bacillati</taxon>
        <taxon>Bacillota</taxon>
        <taxon>Clostridia</taxon>
        <taxon>Lachnospirales</taxon>
        <taxon>Lachnospiraceae</taxon>
        <taxon>Anaerobutyricum</taxon>
    </lineage>
</organism>
<name>A0A374MW23_9FIRM</name>
<feature type="non-terminal residue" evidence="2">
    <location>
        <position position="113"/>
    </location>
</feature>
<protein>
    <recommendedName>
        <fullName evidence="1">Phage-Barnase-EndoU-ColicinE5/D-RelE like nuclease 4 domain-containing protein</fullName>
    </recommendedName>
</protein>
<dbReference type="Pfam" id="PF18813">
    <property type="entry name" value="PBECR4"/>
    <property type="match status" value="1"/>
</dbReference>
<evidence type="ECO:0000313" key="2">
    <source>
        <dbReference type="EMBL" id="RGI75652.1"/>
    </source>
</evidence>
<dbReference type="InterPro" id="IPR041420">
    <property type="entry name" value="PBECR4"/>
</dbReference>
<sequence>MRTVVDCVSSFIPLLSTEYEIVLGRKNVAVKLIITFDKKDCFHLMGLQYLTDRPELRRDRGKIFDEIQKGIIKKENIESSDFYHKIQDRVHFLPLLEKMLDSNDTIFKYNKKS</sequence>
<evidence type="ECO:0000313" key="3">
    <source>
        <dbReference type="Proteomes" id="UP000262524"/>
    </source>
</evidence>
<feature type="domain" description="Phage-Barnase-EndoU-ColicinE5/D-RelE like nuclease 4" evidence="1">
    <location>
        <begin position="4"/>
        <end position="111"/>
    </location>
</feature>
<dbReference type="Proteomes" id="UP000262524">
    <property type="component" value="Unassembled WGS sequence"/>
</dbReference>
<proteinExistence type="predicted"/>
<dbReference type="RefSeq" id="WP_243008641.1">
    <property type="nucleotide sequence ID" value="NZ_QSOE01000212.1"/>
</dbReference>
<gene>
    <name evidence="2" type="ORF">DXD91_15845</name>
</gene>